<protein>
    <submittedName>
        <fullName evidence="2">Uncharacterized protein</fullName>
    </submittedName>
</protein>
<name>Q1RU81_MEDTR</name>
<proteinExistence type="predicted"/>
<dbReference type="AlphaFoldDB" id="Q1RU81"/>
<feature type="region of interest" description="Disordered" evidence="1">
    <location>
        <begin position="1"/>
        <end position="35"/>
    </location>
</feature>
<organism evidence="2">
    <name type="scientific">Medicago truncatula</name>
    <name type="common">Barrel medic</name>
    <name type="synonym">Medicago tribuloides</name>
    <dbReference type="NCBI Taxonomy" id="3880"/>
    <lineage>
        <taxon>Eukaryota</taxon>
        <taxon>Viridiplantae</taxon>
        <taxon>Streptophyta</taxon>
        <taxon>Embryophyta</taxon>
        <taxon>Tracheophyta</taxon>
        <taxon>Spermatophyta</taxon>
        <taxon>Magnoliopsida</taxon>
        <taxon>eudicotyledons</taxon>
        <taxon>Gunneridae</taxon>
        <taxon>Pentapetalae</taxon>
        <taxon>rosids</taxon>
        <taxon>fabids</taxon>
        <taxon>Fabales</taxon>
        <taxon>Fabaceae</taxon>
        <taxon>Papilionoideae</taxon>
        <taxon>50 kb inversion clade</taxon>
        <taxon>NPAAA clade</taxon>
        <taxon>Hologalegina</taxon>
        <taxon>IRL clade</taxon>
        <taxon>Trifolieae</taxon>
        <taxon>Medicago</taxon>
    </lineage>
</organism>
<evidence type="ECO:0000256" key="1">
    <source>
        <dbReference type="SAM" id="MobiDB-lite"/>
    </source>
</evidence>
<evidence type="ECO:0000313" key="2">
    <source>
        <dbReference type="EMBL" id="ABE87601.1"/>
    </source>
</evidence>
<sequence length="59" mass="6943">MEEDMEDGESQQRRRGKRPMVPDPEPLVDYPSGPHETTILWRYHVTCSGRRLRESGMEI</sequence>
<accession>Q1RU81</accession>
<gene>
    <name evidence="2" type="ORF">MtrDRAFT_AC153123g10v2</name>
</gene>
<dbReference type="EMBL" id="AC153123">
    <property type="protein sequence ID" value="ABE87601.1"/>
    <property type="molecule type" value="Genomic_DNA"/>
</dbReference>
<reference evidence="2" key="2">
    <citation type="submission" date="2007-04" db="EMBL/GenBank/DDBJ databases">
        <authorList>
            <consortium name="The International Medicago Genome Annotation Group"/>
        </authorList>
    </citation>
    <scope>NUCLEOTIDE SEQUENCE</scope>
</reference>
<reference evidence="2" key="1">
    <citation type="submission" date="2006-03" db="EMBL/GenBank/DDBJ databases">
        <authorList>
            <person name="Lin S."/>
            <person name="Dixon R."/>
            <person name="May G."/>
            <person name="Sumner L."/>
            <person name="Gonzales B."/>
            <person name="Cook D."/>
            <person name="Kim D."/>
            <person name="Young N."/>
            <person name="Cannon S."/>
            <person name="Roe B.A."/>
        </authorList>
    </citation>
    <scope>NUCLEOTIDE SEQUENCE</scope>
</reference>